<evidence type="ECO:0000313" key="10">
    <source>
        <dbReference type="EMBL" id="KRO62585.1"/>
    </source>
</evidence>
<evidence type="ECO:0000256" key="6">
    <source>
        <dbReference type="ARBA" id="ARBA00023002"/>
    </source>
</evidence>
<keyword evidence="2" id="KW-0963">Cytoplasm</keyword>
<keyword evidence="8" id="KW-0411">Iron-sulfur</keyword>
<dbReference type="Pfam" id="PF08331">
    <property type="entry name" value="QueG_DUF1730"/>
    <property type="match status" value="1"/>
</dbReference>
<evidence type="ECO:0000259" key="9">
    <source>
        <dbReference type="PROSITE" id="PS51379"/>
    </source>
</evidence>
<dbReference type="Gene3D" id="3.30.70.20">
    <property type="match status" value="1"/>
</dbReference>
<proteinExistence type="predicted"/>
<evidence type="ECO:0000256" key="8">
    <source>
        <dbReference type="ARBA" id="ARBA00023014"/>
    </source>
</evidence>
<dbReference type="Gene3D" id="1.25.10.10">
    <property type="entry name" value="Leucine-rich Repeat Variant"/>
    <property type="match status" value="1"/>
</dbReference>
<evidence type="ECO:0000256" key="7">
    <source>
        <dbReference type="ARBA" id="ARBA00023004"/>
    </source>
</evidence>
<dbReference type="PROSITE" id="PS00198">
    <property type="entry name" value="4FE4S_FER_1"/>
    <property type="match status" value="1"/>
</dbReference>
<dbReference type="InterPro" id="IPR017896">
    <property type="entry name" value="4Fe4S_Fe-S-bd"/>
</dbReference>
<keyword evidence="5" id="KW-0671">Queuosine biosynthesis</keyword>
<keyword evidence="7" id="KW-0408">Iron</keyword>
<dbReference type="InterPro" id="IPR017900">
    <property type="entry name" value="4Fe4S_Fe_S_CS"/>
</dbReference>
<evidence type="ECO:0000256" key="1">
    <source>
        <dbReference type="ARBA" id="ARBA00022485"/>
    </source>
</evidence>
<evidence type="ECO:0000256" key="4">
    <source>
        <dbReference type="ARBA" id="ARBA00022723"/>
    </source>
</evidence>
<evidence type="ECO:0000256" key="2">
    <source>
        <dbReference type="ARBA" id="ARBA00022490"/>
    </source>
</evidence>
<dbReference type="SUPFAM" id="SSF46548">
    <property type="entry name" value="alpha-helical ferredoxin"/>
    <property type="match status" value="1"/>
</dbReference>
<organism evidence="10 11">
    <name type="scientific">Verrucomicrobia subdivision 6 bacterium BACL9 MAG-120507-bin52</name>
    <dbReference type="NCBI Taxonomy" id="1655590"/>
    <lineage>
        <taxon>Bacteria</taxon>
        <taxon>Pseudomonadati</taxon>
        <taxon>Verrucomicrobiota</taxon>
        <taxon>Verrucomicrobiia</taxon>
        <taxon>Verrucomicrobiales</taxon>
        <taxon>Verrucomicrobia subdivision 6</taxon>
    </lineage>
</organism>
<keyword evidence="6" id="KW-0560">Oxidoreductase</keyword>
<dbReference type="PANTHER" id="PTHR30002">
    <property type="entry name" value="EPOXYQUEUOSINE REDUCTASE"/>
    <property type="match status" value="1"/>
</dbReference>
<evidence type="ECO:0000256" key="5">
    <source>
        <dbReference type="ARBA" id="ARBA00022785"/>
    </source>
</evidence>
<sequence length="339" mass="38280">MSRAEELKKAAQSLGFDALGITSADIPPHADHLKEWLSLSYQGEMKWMANRPEIRSDPQKYDSIAKTIIVAGITSRQTSSPLPRGRIAAYAQGEDYHEVLRDKLEQLAQKSLAQWGGHYRVCVDSSPLLEKPIAAMAGLGWQGKNTLLIHPQHGPWLMLGSILTDLEISPDSSSPDHCGTCTRCLDACPTQAFPQPYVLDARRCLAYLTIEHPGSIPEEFRPLIGDRLFGCDECLEVCPWNRHAQESRELRFTPIPRTDLSEMLTWDDARFRQEFRHTPIFRLKRGRWLRNICIVLGNIGTIQDLPALQKAAEDSDPLVQEHAQWGIARIGQRNRKTND</sequence>
<evidence type="ECO:0000313" key="11">
    <source>
        <dbReference type="Proteomes" id="UP000051269"/>
    </source>
</evidence>
<name>A0A0R2RIR5_9BACT</name>
<dbReference type="InterPro" id="IPR011989">
    <property type="entry name" value="ARM-like"/>
</dbReference>
<dbReference type="Pfam" id="PF13484">
    <property type="entry name" value="Fer4_16"/>
    <property type="match status" value="1"/>
</dbReference>
<reference evidence="10 11" key="1">
    <citation type="submission" date="2015-10" db="EMBL/GenBank/DDBJ databases">
        <title>Metagenome-Assembled Genomes uncover a global brackish microbiome.</title>
        <authorList>
            <person name="Hugerth L.W."/>
            <person name="Larsson J."/>
            <person name="Alneberg J."/>
            <person name="Lindh M.V."/>
            <person name="Legrand C."/>
            <person name="Pinhassi J."/>
            <person name="Andersson A.F."/>
        </authorList>
    </citation>
    <scope>NUCLEOTIDE SEQUENCE [LARGE SCALE GENOMIC DNA]</scope>
    <source>
        <strain evidence="10">BACL18 MAG-120507-bin52</strain>
    </source>
</reference>
<accession>A0A0R2RIR5</accession>
<keyword evidence="3" id="KW-0819">tRNA processing</keyword>
<dbReference type="PROSITE" id="PS51379">
    <property type="entry name" value="4FE4S_FER_2"/>
    <property type="match status" value="1"/>
</dbReference>
<gene>
    <name evidence="10" type="ORF">ABR82_03850</name>
</gene>
<dbReference type="AlphaFoldDB" id="A0A0R2RIR5"/>
<dbReference type="GO" id="GO:0008616">
    <property type="term" value="P:tRNA queuosine(34) biosynthetic process"/>
    <property type="evidence" value="ECO:0007669"/>
    <property type="project" value="UniProtKB-KW"/>
</dbReference>
<dbReference type="NCBIfam" id="TIGR00276">
    <property type="entry name" value="tRNA epoxyqueuosine(34) reductase QueG"/>
    <property type="match status" value="1"/>
</dbReference>
<keyword evidence="1" id="KW-0004">4Fe-4S</keyword>
<evidence type="ECO:0000256" key="3">
    <source>
        <dbReference type="ARBA" id="ARBA00022694"/>
    </source>
</evidence>
<feature type="domain" description="4Fe-4S ferredoxin-type" evidence="9">
    <location>
        <begin position="169"/>
        <end position="198"/>
    </location>
</feature>
<dbReference type="GO" id="GO:0051539">
    <property type="term" value="F:4 iron, 4 sulfur cluster binding"/>
    <property type="evidence" value="ECO:0007669"/>
    <property type="project" value="UniProtKB-KW"/>
</dbReference>
<dbReference type="PANTHER" id="PTHR30002:SF4">
    <property type="entry name" value="EPOXYQUEUOSINE REDUCTASE"/>
    <property type="match status" value="1"/>
</dbReference>
<dbReference type="GO" id="GO:0046872">
    <property type="term" value="F:metal ion binding"/>
    <property type="evidence" value="ECO:0007669"/>
    <property type="project" value="UniProtKB-KW"/>
</dbReference>
<dbReference type="EMBL" id="LIBO01000055">
    <property type="protein sequence ID" value="KRO62585.1"/>
    <property type="molecule type" value="Genomic_DNA"/>
</dbReference>
<dbReference type="InterPro" id="IPR004453">
    <property type="entry name" value="QueG"/>
</dbReference>
<keyword evidence="4" id="KW-0479">Metal-binding</keyword>
<comment type="caution">
    <text evidence="10">The sequence shown here is derived from an EMBL/GenBank/DDBJ whole genome shotgun (WGS) entry which is preliminary data.</text>
</comment>
<protein>
    <recommendedName>
        <fullName evidence="9">4Fe-4S ferredoxin-type domain-containing protein</fullName>
    </recommendedName>
</protein>
<dbReference type="GO" id="GO:0052693">
    <property type="term" value="F:epoxyqueuosine reductase activity"/>
    <property type="evidence" value="ECO:0007669"/>
    <property type="project" value="TreeGrafter"/>
</dbReference>
<dbReference type="InterPro" id="IPR013542">
    <property type="entry name" value="QueG_DUF1730"/>
</dbReference>
<dbReference type="Proteomes" id="UP000051269">
    <property type="component" value="Unassembled WGS sequence"/>
</dbReference>